<evidence type="ECO:0000256" key="1">
    <source>
        <dbReference type="ARBA" id="ARBA00004651"/>
    </source>
</evidence>
<feature type="transmembrane region" description="Helical" evidence="6">
    <location>
        <begin position="72"/>
        <end position="91"/>
    </location>
</feature>
<gene>
    <name evidence="7" type="primary">eamB</name>
    <name evidence="7" type="ORF">TRP8649_01066</name>
</gene>
<dbReference type="InterPro" id="IPR001123">
    <property type="entry name" value="LeuE-type"/>
</dbReference>
<dbReference type="AlphaFoldDB" id="A0A238J9A8"/>
<name>A0A238J9A8_9RHOB</name>
<sequence>MTYEILLALALFAFSTVFTPGPNNLMLMSSGANFGLRRSIPHMTGVAYGFPFMIILVGLGAMQLFDAWPPSYLVLKILSVAYILWLAWKIAHSAPPADAPSDAKPLSFLQAAGFQWLNPKAWSMALGAITLYATSRDLSAVLWVAGTYAVIGTGSATTWTVLGTGVRKLLARPERLRMFNWTMAVLLVASMMPVLLGG</sequence>
<keyword evidence="5 6" id="KW-0472">Membrane</keyword>
<evidence type="ECO:0000256" key="2">
    <source>
        <dbReference type="ARBA" id="ARBA00022475"/>
    </source>
</evidence>
<dbReference type="Pfam" id="PF01810">
    <property type="entry name" value="LysE"/>
    <property type="match status" value="1"/>
</dbReference>
<dbReference type="Proteomes" id="UP000225972">
    <property type="component" value="Unassembled WGS sequence"/>
</dbReference>
<accession>A0A238J9A8</accession>
<evidence type="ECO:0000256" key="3">
    <source>
        <dbReference type="ARBA" id="ARBA00022692"/>
    </source>
</evidence>
<organism evidence="7 8">
    <name type="scientific">Pelagimonas phthalicica</name>
    <dbReference type="NCBI Taxonomy" id="1037362"/>
    <lineage>
        <taxon>Bacteria</taxon>
        <taxon>Pseudomonadati</taxon>
        <taxon>Pseudomonadota</taxon>
        <taxon>Alphaproteobacteria</taxon>
        <taxon>Rhodobacterales</taxon>
        <taxon>Roseobacteraceae</taxon>
        <taxon>Pelagimonas</taxon>
    </lineage>
</organism>
<evidence type="ECO:0000256" key="4">
    <source>
        <dbReference type="ARBA" id="ARBA00022989"/>
    </source>
</evidence>
<keyword evidence="4 6" id="KW-1133">Transmembrane helix</keyword>
<dbReference type="GO" id="GO:0005886">
    <property type="term" value="C:plasma membrane"/>
    <property type="evidence" value="ECO:0007669"/>
    <property type="project" value="UniProtKB-SubCell"/>
</dbReference>
<evidence type="ECO:0000256" key="5">
    <source>
        <dbReference type="ARBA" id="ARBA00023136"/>
    </source>
</evidence>
<keyword evidence="3 6" id="KW-0812">Transmembrane</keyword>
<dbReference type="PANTHER" id="PTHR30086">
    <property type="entry name" value="ARGININE EXPORTER PROTEIN ARGO"/>
    <property type="match status" value="1"/>
</dbReference>
<proteinExistence type="predicted"/>
<dbReference type="GO" id="GO:0033228">
    <property type="term" value="P:cysteine export across plasma membrane"/>
    <property type="evidence" value="ECO:0007669"/>
    <property type="project" value="TreeGrafter"/>
</dbReference>
<dbReference type="EMBL" id="FXXP01000001">
    <property type="protein sequence ID" value="SMX26965.1"/>
    <property type="molecule type" value="Genomic_DNA"/>
</dbReference>
<comment type="subcellular location">
    <subcellularLocation>
        <location evidence="1">Cell membrane</location>
        <topology evidence="1">Multi-pass membrane protein</topology>
    </subcellularLocation>
</comment>
<evidence type="ECO:0000313" key="8">
    <source>
        <dbReference type="Proteomes" id="UP000225972"/>
    </source>
</evidence>
<evidence type="ECO:0000313" key="7">
    <source>
        <dbReference type="EMBL" id="SMX26965.1"/>
    </source>
</evidence>
<feature type="transmembrane region" description="Helical" evidence="6">
    <location>
        <begin position="140"/>
        <end position="166"/>
    </location>
</feature>
<reference evidence="8" key="1">
    <citation type="submission" date="2017-05" db="EMBL/GenBank/DDBJ databases">
        <authorList>
            <person name="Rodrigo-Torres L."/>
            <person name="Arahal R. D."/>
            <person name="Lucena T."/>
        </authorList>
    </citation>
    <scope>NUCLEOTIDE SEQUENCE [LARGE SCALE GENOMIC DNA]</scope>
    <source>
        <strain evidence="8">CECT 8649</strain>
    </source>
</reference>
<dbReference type="OrthoDB" id="9812084at2"/>
<feature type="transmembrane region" description="Helical" evidence="6">
    <location>
        <begin position="178"/>
        <end position="196"/>
    </location>
</feature>
<dbReference type="RefSeq" id="WP_099243170.1">
    <property type="nucleotide sequence ID" value="NZ_FXXP01000001.1"/>
</dbReference>
<feature type="transmembrane region" description="Helical" evidence="6">
    <location>
        <begin position="45"/>
        <end position="65"/>
    </location>
</feature>
<protein>
    <submittedName>
        <fullName evidence="7">Cysteine/O-acetylserine efflux protein</fullName>
    </submittedName>
</protein>
<dbReference type="PANTHER" id="PTHR30086:SF20">
    <property type="entry name" value="ARGININE EXPORTER PROTEIN ARGO-RELATED"/>
    <property type="match status" value="1"/>
</dbReference>
<keyword evidence="8" id="KW-1185">Reference proteome</keyword>
<evidence type="ECO:0000256" key="6">
    <source>
        <dbReference type="SAM" id="Phobius"/>
    </source>
</evidence>
<dbReference type="GO" id="GO:0015171">
    <property type="term" value="F:amino acid transmembrane transporter activity"/>
    <property type="evidence" value="ECO:0007669"/>
    <property type="project" value="TreeGrafter"/>
</dbReference>
<keyword evidence="2" id="KW-1003">Cell membrane</keyword>